<evidence type="ECO:0000313" key="2">
    <source>
        <dbReference type="Proteomes" id="UP000789901"/>
    </source>
</evidence>
<comment type="caution">
    <text evidence="1">The sequence shown here is derived from an EMBL/GenBank/DDBJ whole genome shotgun (WGS) entry which is preliminary data.</text>
</comment>
<sequence length="244" mass="28388">MNYSNIQAEPYYSYVNRPSIHTICQKYKTIFPGLDPKSLFDPKSWNPHNFLVDVDPYYSYNYRSRYHSDFNSSIININSIGTCHCDKSKHANCPCGNLRNLNNFVWMFTSNVSGQDIDQAMNRPSTSLNHTVLNITSSYNNSLLNYILITFTQINFQGQMMSMDSYKEFSYPVPNGHLILFKFSLTFQNIYASRFNMFTEEPKAYVDVEIKDILPIPNSSYTIMQMEPKSQNICYEESQNNSKD</sequence>
<dbReference type="Proteomes" id="UP000789901">
    <property type="component" value="Unassembled WGS sequence"/>
</dbReference>
<dbReference type="EMBL" id="CAJVQB010010477">
    <property type="protein sequence ID" value="CAG8740209.1"/>
    <property type="molecule type" value="Genomic_DNA"/>
</dbReference>
<gene>
    <name evidence="1" type="ORF">GMARGA_LOCUS15302</name>
</gene>
<name>A0ABN7V9C3_GIGMA</name>
<proteinExistence type="predicted"/>
<reference evidence="1 2" key="1">
    <citation type="submission" date="2021-06" db="EMBL/GenBank/DDBJ databases">
        <authorList>
            <person name="Kallberg Y."/>
            <person name="Tangrot J."/>
            <person name="Rosling A."/>
        </authorList>
    </citation>
    <scope>NUCLEOTIDE SEQUENCE [LARGE SCALE GENOMIC DNA]</scope>
    <source>
        <strain evidence="1 2">120-4 pot B 10/14</strain>
    </source>
</reference>
<accession>A0ABN7V9C3</accession>
<protein>
    <submittedName>
        <fullName evidence="1">39837_t:CDS:1</fullName>
    </submittedName>
</protein>
<keyword evidence="2" id="KW-1185">Reference proteome</keyword>
<organism evidence="1 2">
    <name type="scientific">Gigaspora margarita</name>
    <dbReference type="NCBI Taxonomy" id="4874"/>
    <lineage>
        <taxon>Eukaryota</taxon>
        <taxon>Fungi</taxon>
        <taxon>Fungi incertae sedis</taxon>
        <taxon>Mucoromycota</taxon>
        <taxon>Glomeromycotina</taxon>
        <taxon>Glomeromycetes</taxon>
        <taxon>Diversisporales</taxon>
        <taxon>Gigasporaceae</taxon>
        <taxon>Gigaspora</taxon>
    </lineage>
</organism>
<evidence type="ECO:0000313" key="1">
    <source>
        <dbReference type="EMBL" id="CAG8740209.1"/>
    </source>
</evidence>